<dbReference type="InterPro" id="IPR029068">
    <property type="entry name" value="Glyas_Bleomycin-R_OHBP_Dase"/>
</dbReference>
<name>A0A090ZCS8_PAEMA</name>
<dbReference type="HOGENOM" id="CLU_105391_0_0_9"/>
<dbReference type="SUPFAM" id="SSF54593">
    <property type="entry name" value="Glyoxalase/Bleomycin resistance protein/Dihydroxybiphenyl dioxygenase"/>
    <property type="match status" value="1"/>
</dbReference>
<dbReference type="EMBL" id="JMQA01000029">
    <property type="protein sequence ID" value="KFN08457.1"/>
    <property type="molecule type" value="Genomic_DNA"/>
</dbReference>
<organism evidence="2 3">
    <name type="scientific">Paenibacillus macerans</name>
    <name type="common">Bacillus macerans</name>
    <dbReference type="NCBI Taxonomy" id="44252"/>
    <lineage>
        <taxon>Bacteria</taxon>
        <taxon>Bacillati</taxon>
        <taxon>Bacillota</taxon>
        <taxon>Bacilli</taxon>
        <taxon>Bacillales</taxon>
        <taxon>Paenibacillaceae</taxon>
        <taxon>Paenibacillus</taxon>
    </lineage>
</organism>
<dbReference type="OrthoDB" id="2703022at2"/>
<dbReference type="RefSeq" id="WP_036623651.1">
    <property type="nucleotide sequence ID" value="NZ_BOSD01000015.1"/>
</dbReference>
<reference evidence="2 3" key="1">
    <citation type="submission" date="2014-04" db="EMBL/GenBank/DDBJ databases">
        <authorList>
            <person name="Bishop-Lilly K.A."/>
            <person name="Broomall S.M."/>
            <person name="Chain P.S."/>
            <person name="Chertkov O."/>
            <person name="Coyne S.R."/>
            <person name="Daligault H.E."/>
            <person name="Davenport K.W."/>
            <person name="Erkkila T."/>
            <person name="Frey K.G."/>
            <person name="Gibbons H.S."/>
            <person name="Gu W."/>
            <person name="Jaissle J."/>
            <person name="Johnson S.L."/>
            <person name="Koroleva G.I."/>
            <person name="Ladner J.T."/>
            <person name="Lo C.-C."/>
            <person name="Minogue T.D."/>
            <person name="Munk C."/>
            <person name="Palacios G.F."/>
            <person name="Redden C.L."/>
            <person name="Rosenzweig C.N."/>
            <person name="Scholz M.B."/>
            <person name="Teshima H."/>
            <person name="Xu Y."/>
        </authorList>
    </citation>
    <scope>NUCLEOTIDE SEQUENCE [LARGE SCALE GENOMIC DNA]</scope>
    <source>
        <strain evidence="2 3">8244</strain>
    </source>
</reference>
<feature type="domain" description="VOC" evidence="1">
    <location>
        <begin position="2"/>
        <end position="118"/>
    </location>
</feature>
<evidence type="ECO:0000259" key="1">
    <source>
        <dbReference type="PROSITE" id="PS51819"/>
    </source>
</evidence>
<dbReference type="STRING" id="44252.DJ90_1786"/>
<dbReference type="GeneID" id="77007677"/>
<accession>A0A090ZCS8</accession>
<evidence type="ECO:0000313" key="3">
    <source>
        <dbReference type="Proteomes" id="UP000029278"/>
    </source>
</evidence>
<dbReference type="Gene3D" id="3.10.180.10">
    <property type="entry name" value="2,3-Dihydroxybiphenyl 1,2-Dioxygenase, domain 1"/>
    <property type="match status" value="1"/>
</dbReference>
<evidence type="ECO:0000313" key="2">
    <source>
        <dbReference type="EMBL" id="KFN08457.1"/>
    </source>
</evidence>
<dbReference type="AlphaFoldDB" id="A0A090ZCS8"/>
<proteinExistence type="predicted"/>
<dbReference type="PATRIC" id="fig|44252.3.peg.3393"/>
<dbReference type="PROSITE" id="PS51819">
    <property type="entry name" value="VOC"/>
    <property type="match status" value="1"/>
</dbReference>
<dbReference type="Proteomes" id="UP000029278">
    <property type="component" value="Unassembled WGS sequence"/>
</dbReference>
<comment type="caution">
    <text evidence="2">The sequence shown here is derived from an EMBL/GenBank/DDBJ whole genome shotgun (WGS) entry which is preliminary data.</text>
</comment>
<sequence length="225" mass="25172">MIFERVVFEVSPSKLRETQAFYGDRFGFELAEQEEDSFTIRAGATLVTFKVAAGGDQPFYHFALNVPENKFTEVKAWAASQVLLIEEEGDDEVFFTSWNAHSGYFEDPAGNIVELIARHNLPSGIDHAFTARDVMSVSEIGIVAVETLLLVSELNAAGLPNWREASEEFTPVGDEQGLLIVVRDQREWFFSNGKKARFYPVEVTVAGVGRFSFANINRFEPGKSF</sequence>
<dbReference type="InterPro" id="IPR037523">
    <property type="entry name" value="VOC_core"/>
</dbReference>
<protein>
    <submittedName>
        <fullName evidence="2">Glyoxalase-like domain protein</fullName>
    </submittedName>
</protein>
<gene>
    <name evidence="2" type="ORF">DJ90_1786</name>
</gene>
<keyword evidence="3" id="KW-1185">Reference proteome</keyword>